<feature type="non-terminal residue" evidence="2">
    <location>
        <position position="118"/>
    </location>
</feature>
<name>A0A0B2QJP4_GLYSO</name>
<keyword evidence="1" id="KW-1133">Transmembrane helix</keyword>
<evidence type="ECO:0000313" key="2">
    <source>
        <dbReference type="EMBL" id="KHN20429.1"/>
    </source>
</evidence>
<feature type="non-terminal residue" evidence="2">
    <location>
        <position position="1"/>
    </location>
</feature>
<evidence type="ECO:0008006" key="3">
    <source>
        <dbReference type="Google" id="ProtNLM"/>
    </source>
</evidence>
<sequence>KVEDKNHLFVNCSFNSKIWYVVLAWLGVSVVLPNDAKSLFIWMGGFVRVRRVKRLIFIFWHVTVWCLWNLRNQIIFKSDSIEFLACMAHIKIISWQWLFSKNGVKTSLFFSSWCCCPL</sequence>
<organism evidence="2">
    <name type="scientific">Glycine soja</name>
    <name type="common">Wild soybean</name>
    <dbReference type="NCBI Taxonomy" id="3848"/>
    <lineage>
        <taxon>Eukaryota</taxon>
        <taxon>Viridiplantae</taxon>
        <taxon>Streptophyta</taxon>
        <taxon>Embryophyta</taxon>
        <taxon>Tracheophyta</taxon>
        <taxon>Spermatophyta</taxon>
        <taxon>Magnoliopsida</taxon>
        <taxon>eudicotyledons</taxon>
        <taxon>Gunneridae</taxon>
        <taxon>Pentapetalae</taxon>
        <taxon>rosids</taxon>
        <taxon>fabids</taxon>
        <taxon>Fabales</taxon>
        <taxon>Fabaceae</taxon>
        <taxon>Papilionoideae</taxon>
        <taxon>50 kb inversion clade</taxon>
        <taxon>NPAAA clade</taxon>
        <taxon>indigoferoid/millettioid clade</taxon>
        <taxon>Phaseoleae</taxon>
        <taxon>Glycine</taxon>
        <taxon>Glycine subgen. Soja</taxon>
    </lineage>
</organism>
<accession>A0A0B2QJP4</accession>
<evidence type="ECO:0000256" key="1">
    <source>
        <dbReference type="SAM" id="Phobius"/>
    </source>
</evidence>
<dbReference type="AlphaFoldDB" id="A0A0B2QJP4"/>
<feature type="transmembrane region" description="Helical" evidence="1">
    <location>
        <begin position="18"/>
        <end position="34"/>
    </location>
</feature>
<keyword evidence="1" id="KW-0472">Membrane</keyword>
<reference evidence="2" key="1">
    <citation type="submission" date="2014-07" db="EMBL/GenBank/DDBJ databases">
        <title>Identification of a novel salt tolerance gene in wild soybean by whole-genome sequencing.</title>
        <authorList>
            <person name="Lam H.-M."/>
            <person name="Qi X."/>
            <person name="Li M.-W."/>
            <person name="Liu X."/>
            <person name="Xie M."/>
            <person name="Ni M."/>
            <person name="Xu X."/>
        </authorList>
    </citation>
    <scope>NUCLEOTIDE SEQUENCE [LARGE SCALE GENOMIC DNA]</scope>
    <source>
        <tissue evidence="2">Root</tissue>
    </source>
</reference>
<keyword evidence="1" id="KW-0812">Transmembrane</keyword>
<dbReference type="EMBL" id="KN658462">
    <property type="protein sequence ID" value="KHN20429.1"/>
    <property type="molecule type" value="Genomic_DNA"/>
</dbReference>
<dbReference type="Proteomes" id="UP000053555">
    <property type="component" value="Unassembled WGS sequence"/>
</dbReference>
<gene>
    <name evidence="2" type="ORF">glysoja_044415</name>
</gene>
<proteinExistence type="predicted"/>
<protein>
    <recommendedName>
        <fullName evidence="3">Reverse transcriptase zinc-binding domain-containing protein</fullName>
    </recommendedName>
</protein>